<dbReference type="EMBL" id="JANJQO010000062">
    <property type="protein sequence ID" value="KAJ2982708.1"/>
    <property type="molecule type" value="Genomic_DNA"/>
</dbReference>
<evidence type="ECO:0000313" key="2">
    <source>
        <dbReference type="Proteomes" id="UP001143910"/>
    </source>
</evidence>
<accession>A0ACC1NUA8</accession>
<comment type="caution">
    <text evidence="1">The sequence shown here is derived from an EMBL/GenBank/DDBJ whole genome shotgun (WGS) entry which is preliminary data.</text>
</comment>
<dbReference type="Proteomes" id="UP001143910">
    <property type="component" value="Unassembled WGS sequence"/>
</dbReference>
<reference evidence="1" key="1">
    <citation type="submission" date="2022-08" db="EMBL/GenBank/DDBJ databases">
        <title>Genome Sequence of Lecanicillium fungicola.</title>
        <authorList>
            <person name="Buettner E."/>
        </authorList>
    </citation>
    <scope>NUCLEOTIDE SEQUENCE</scope>
    <source>
        <strain evidence="1">Babe33</strain>
    </source>
</reference>
<protein>
    <submittedName>
        <fullName evidence="1">Uncharacterized protein</fullName>
    </submittedName>
</protein>
<name>A0ACC1NUA8_9HYPO</name>
<sequence>MKVAILGATGENGSSIVNALEESKHSFDIIALTRPSSFNNAANNTLRGRGIDVRAIDLSADPSTLVPTLAGVETLIAAVAFPAILTQIPLATAAKAAGVKRFVPTFYAPVSAPTGITTPREEKEEVLNHVKKLGLPYTVIDNGWWFQIAFPHLPSGRIDYALSEQKDAIAGSGNTPIAHTDLADVGRYVARIIVDPRTLNKMVFAYGELKTQNEIYDLIEGQSGEVIQRKYLSKEVITSILDGIPRGAPFPSPDWWKLTQFEFLNSWGLRGDNTPEYARYFGYIDARELYPDFQPKKMEEFAKELLAGKLRRVYT</sequence>
<proteinExistence type="predicted"/>
<organism evidence="1 2">
    <name type="scientific">Zarea fungicola</name>
    <dbReference type="NCBI Taxonomy" id="93591"/>
    <lineage>
        <taxon>Eukaryota</taxon>
        <taxon>Fungi</taxon>
        <taxon>Dikarya</taxon>
        <taxon>Ascomycota</taxon>
        <taxon>Pezizomycotina</taxon>
        <taxon>Sordariomycetes</taxon>
        <taxon>Hypocreomycetidae</taxon>
        <taxon>Hypocreales</taxon>
        <taxon>Cordycipitaceae</taxon>
        <taxon>Zarea</taxon>
    </lineage>
</organism>
<gene>
    <name evidence="1" type="ORF">NQ176_g1207</name>
</gene>
<evidence type="ECO:0000313" key="1">
    <source>
        <dbReference type="EMBL" id="KAJ2982708.1"/>
    </source>
</evidence>
<keyword evidence="2" id="KW-1185">Reference proteome</keyword>